<protein>
    <submittedName>
        <fullName evidence="2">Putative F420-dependent oxidoreductase</fullName>
    </submittedName>
</protein>
<dbReference type="Proteomes" id="UP000245639">
    <property type="component" value="Unassembled WGS sequence"/>
</dbReference>
<accession>A0A2U1FCR7</accession>
<comment type="caution">
    <text evidence="2">The sequence shown here is derived from an EMBL/GenBank/DDBJ whole genome shotgun (WGS) entry which is preliminary data.</text>
</comment>
<reference evidence="2 3" key="1">
    <citation type="submission" date="2018-04" db="EMBL/GenBank/DDBJ databases">
        <title>Genomic Encyclopedia of Type Strains, Phase IV (KMG-IV): sequencing the most valuable type-strain genomes for metagenomic binning, comparative biology and taxonomic classification.</title>
        <authorList>
            <person name="Goeker M."/>
        </authorList>
    </citation>
    <scope>NUCLEOTIDE SEQUENCE [LARGE SCALE GENOMIC DNA]</scope>
    <source>
        <strain evidence="2 3">DSM 45771</strain>
    </source>
</reference>
<dbReference type="RefSeq" id="WP_116708249.1">
    <property type="nucleotide sequence ID" value="NZ_QEKW01000005.1"/>
</dbReference>
<dbReference type="PANTHER" id="PTHR43244:SF2">
    <property type="entry name" value="CONSERVED HYPOTHETICAL ALANINE AND PROLINE-RICH PROTEIN"/>
    <property type="match status" value="1"/>
</dbReference>
<feature type="domain" description="Luciferase-like" evidence="1">
    <location>
        <begin position="5"/>
        <end position="310"/>
    </location>
</feature>
<dbReference type="InterPro" id="IPR050564">
    <property type="entry name" value="F420-G6PD/mer"/>
</dbReference>
<organism evidence="2 3">
    <name type="scientific">Actinomycetospora cinnamomea</name>
    <dbReference type="NCBI Taxonomy" id="663609"/>
    <lineage>
        <taxon>Bacteria</taxon>
        <taxon>Bacillati</taxon>
        <taxon>Actinomycetota</taxon>
        <taxon>Actinomycetes</taxon>
        <taxon>Pseudonocardiales</taxon>
        <taxon>Pseudonocardiaceae</taxon>
        <taxon>Actinomycetospora</taxon>
    </lineage>
</organism>
<dbReference type="InterPro" id="IPR036661">
    <property type="entry name" value="Luciferase-like_sf"/>
</dbReference>
<evidence type="ECO:0000259" key="1">
    <source>
        <dbReference type="Pfam" id="PF00296"/>
    </source>
</evidence>
<evidence type="ECO:0000313" key="3">
    <source>
        <dbReference type="Proteomes" id="UP000245639"/>
    </source>
</evidence>
<dbReference type="NCBIfam" id="TIGR03617">
    <property type="entry name" value="F420_MSMEG_2256"/>
    <property type="match status" value="1"/>
</dbReference>
<sequence length="344" mass="37533">MKVDATVVTGGLDSFADDAVTAEKAGYDAVWASETQHDPAVMITLAATRTERITLGTAISVAFARTPMTTAMTANDLHLVTGGRYVLGLGTQIKPHVTKRFSMPWSRPADRMHEYIRAVRAIWDAWATGERLEFRGEFYTHTLMTPFFSPGPNPHGHPPIHLAGVGPRMTAVAGEVADGFMAHAFSTERYLHEVTLPALHRGFERAGRDGSGFEFSATALIATGDTEEEFAASVREVRRQVAFYGSTPAYHPVLELHGWGELARELNTLSKRAAEDPTQWEAMGDALDDEVLHTIAIVAEPDQVGPALERRFGSVAQRIPLYAPTGSQTDRWGPALAYLHGLPT</sequence>
<dbReference type="SUPFAM" id="SSF51679">
    <property type="entry name" value="Bacterial luciferase-like"/>
    <property type="match status" value="1"/>
</dbReference>
<dbReference type="InterPro" id="IPR011251">
    <property type="entry name" value="Luciferase-like_dom"/>
</dbReference>
<dbReference type="InterPro" id="IPR019919">
    <property type="entry name" value="Lucif-like_OxRdtase_MSMEG_2256"/>
</dbReference>
<gene>
    <name evidence="2" type="ORF">C8D89_10545</name>
</gene>
<name>A0A2U1FCR7_9PSEU</name>
<dbReference type="PANTHER" id="PTHR43244">
    <property type="match status" value="1"/>
</dbReference>
<dbReference type="GO" id="GO:0016705">
    <property type="term" value="F:oxidoreductase activity, acting on paired donors, with incorporation or reduction of molecular oxygen"/>
    <property type="evidence" value="ECO:0007669"/>
    <property type="project" value="InterPro"/>
</dbReference>
<proteinExistence type="predicted"/>
<dbReference type="CDD" id="cd01097">
    <property type="entry name" value="Tetrahydromethanopterin_reductase"/>
    <property type="match status" value="1"/>
</dbReference>
<keyword evidence="3" id="KW-1185">Reference proteome</keyword>
<evidence type="ECO:0000313" key="2">
    <source>
        <dbReference type="EMBL" id="PVZ09972.1"/>
    </source>
</evidence>
<dbReference type="AlphaFoldDB" id="A0A2U1FCR7"/>
<dbReference type="OrthoDB" id="3284378at2"/>
<dbReference type="Gene3D" id="3.20.20.30">
    <property type="entry name" value="Luciferase-like domain"/>
    <property type="match status" value="1"/>
</dbReference>
<dbReference type="Pfam" id="PF00296">
    <property type="entry name" value="Bac_luciferase"/>
    <property type="match status" value="1"/>
</dbReference>
<dbReference type="EMBL" id="QEKW01000005">
    <property type="protein sequence ID" value="PVZ09972.1"/>
    <property type="molecule type" value="Genomic_DNA"/>
</dbReference>